<organism evidence="1 2">
    <name type="scientific">Ensete ventricosum</name>
    <name type="common">Abyssinian banana</name>
    <name type="synonym">Musa ensete</name>
    <dbReference type="NCBI Taxonomy" id="4639"/>
    <lineage>
        <taxon>Eukaryota</taxon>
        <taxon>Viridiplantae</taxon>
        <taxon>Streptophyta</taxon>
        <taxon>Embryophyta</taxon>
        <taxon>Tracheophyta</taxon>
        <taxon>Spermatophyta</taxon>
        <taxon>Magnoliopsida</taxon>
        <taxon>Liliopsida</taxon>
        <taxon>Zingiberales</taxon>
        <taxon>Musaceae</taxon>
        <taxon>Ensete</taxon>
    </lineage>
</organism>
<accession>A0AAV8S377</accession>
<dbReference type="AlphaFoldDB" id="A0AAV8S377"/>
<evidence type="ECO:0000313" key="2">
    <source>
        <dbReference type="Proteomes" id="UP001222027"/>
    </source>
</evidence>
<gene>
    <name evidence="1" type="ORF">OPV22_004302</name>
</gene>
<keyword evidence="2" id="KW-1185">Reference proteome</keyword>
<evidence type="ECO:0000313" key="1">
    <source>
        <dbReference type="EMBL" id="KAJ8513868.1"/>
    </source>
</evidence>
<protein>
    <submittedName>
        <fullName evidence="1">Uncharacterized protein</fullName>
    </submittedName>
</protein>
<name>A0AAV8S377_ENSVE</name>
<sequence length="108" mass="11646">MIATYLSQFDCGLHKHIGRVQMGYASSPSTTTATSSSSSLFELHHSIMLYGASDGLWRERAEMDIKQSAFSSGATAKCNWCSSSHQAVQPTAALPPLKQSMQTSLLSC</sequence>
<reference evidence="1 2" key="1">
    <citation type="submission" date="2022-12" db="EMBL/GenBank/DDBJ databases">
        <title>Chromosome-scale assembly of the Ensete ventricosum genome.</title>
        <authorList>
            <person name="Dussert Y."/>
            <person name="Stocks J."/>
            <person name="Wendawek A."/>
            <person name="Woldeyes F."/>
            <person name="Nichols R.A."/>
            <person name="Borrell J.S."/>
        </authorList>
    </citation>
    <scope>NUCLEOTIDE SEQUENCE [LARGE SCALE GENOMIC DNA]</scope>
    <source>
        <strain evidence="2">cv. Maze</strain>
        <tissue evidence="1">Seeds</tissue>
    </source>
</reference>
<dbReference type="EMBL" id="JAQQAF010000001">
    <property type="protein sequence ID" value="KAJ8513868.1"/>
    <property type="molecule type" value="Genomic_DNA"/>
</dbReference>
<comment type="caution">
    <text evidence="1">The sequence shown here is derived from an EMBL/GenBank/DDBJ whole genome shotgun (WGS) entry which is preliminary data.</text>
</comment>
<dbReference type="Proteomes" id="UP001222027">
    <property type="component" value="Unassembled WGS sequence"/>
</dbReference>
<proteinExistence type="predicted"/>